<dbReference type="InterPro" id="IPR030678">
    <property type="entry name" value="Peptide/Ni-bd"/>
</dbReference>
<dbReference type="GO" id="GO:0043190">
    <property type="term" value="C:ATP-binding cassette (ABC) transporter complex"/>
    <property type="evidence" value="ECO:0007669"/>
    <property type="project" value="InterPro"/>
</dbReference>
<evidence type="ECO:0000256" key="2">
    <source>
        <dbReference type="ARBA" id="ARBA00005695"/>
    </source>
</evidence>
<sequence length="536" mass="60214">MVLSVAIAGCSSGTQKPEQQAQQKKETVIRYNLGAQPETIDPALNSAVDGANVILHTFEGLVNLDEHQQPVPGVAEKWEVSNDGLVWTFHLRKNAKWSDGQPVTAKDFAYAWKRALDPATGAEYAYQLYYIKNGQAFNEGKATADDLGIKVVDDYTIEVTLEAPTPYILQIFAFPTLFPVRQDIVEKYGDKWAQQADTYIGNGAFKVSEMVYQDHITMVKNENYWNKDAIKPDKLIFTEMTDESTMLASYENGEVDVIDNMPSEEISRLQNDPNSGFVLGANLGTYYIDFNNQKPPFNNPLVRKAFSLAIDRKAIVENVTKGGQLPADAFVGPGFPDADPTKQFHDVQGPFYDATKANVEEAKKALAEAGYPDGKGFPKVTYLYNEGQGHQNIAQALQEMWKQNLGVEVELASQEWQVFQETRRRGDYDIARDGWLADYTDPMTMLDLFTSNSGNNNAQYKNPEYDALIDKAKKTNNEAERMQAMHDAQQLLLGQDWAVAPLYFYTDPYCVKPGLKGVIADPLGFKRFHFAYWENQ</sequence>
<evidence type="ECO:0000256" key="3">
    <source>
        <dbReference type="ARBA" id="ARBA00022448"/>
    </source>
</evidence>
<dbReference type="FunFam" id="3.10.105.10:FF:000001">
    <property type="entry name" value="Oligopeptide ABC transporter, oligopeptide-binding protein"/>
    <property type="match status" value="1"/>
</dbReference>
<keyword evidence="3" id="KW-0813">Transport</keyword>
<reference evidence="6 7" key="1">
    <citation type="submission" date="2019-08" db="EMBL/GenBank/DDBJ databases">
        <title>Calorimonas adulescens gen. nov., sp. nov., an anaerobic thermophilic bacterium from Sakhalin hot spring.</title>
        <authorList>
            <person name="Khomyakova M.A."/>
            <person name="Merkel A.Y."/>
            <person name="Novikov A."/>
            <person name="Bonch-Osmolovskaya E.A."/>
            <person name="Slobodkin A.I."/>
        </authorList>
    </citation>
    <scope>NUCLEOTIDE SEQUENCE [LARGE SCALE GENOMIC DNA]</scope>
    <source>
        <strain evidence="6 7">A05MB</strain>
    </source>
</reference>
<gene>
    <name evidence="6" type="ORF">FWJ32_08145</name>
</gene>
<dbReference type="CDD" id="cd08504">
    <property type="entry name" value="PBP2_OppA"/>
    <property type="match status" value="1"/>
</dbReference>
<evidence type="ECO:0000256" key="1">
    <source>
        <dbReference type="ARBA" id="ARBA00004193"/>
    </source>
</evidence>
<dbReference type="AlphaFoldDB" id="A0A5D8QB96"/>
<dbReference type="EMBL" id="VTPS01000011">
    <property type="protein sequence ID" value="TZE81762.1"/>
    <property type="molecule type" value="Genomic_DNA"/>
</dbReference>
<dbReference type="PANTHER" id="PTHR30290">
    <property type="entry name" value="PERIPLASMIC BINDING COMPONENT OF ABC TRANSPORTER"/>
    <property type="match status" value="1"/>
</dbReference>
<dbReference type="GO" id="GO:0030288">
    <property type="term" value="C:outer membrane-bounded periplasmic space"/>
    <property type="evidence" value="ECO:0007669"/>
    <property type="project" value="UniProtKB-ARBA"/>
</dbReference>
<evidence type="ECO:0000259" key="5">
    <source>
        <dbReference type="Pfam" id="PF00496"/>
    </source>
</evidence>
<dbReference type="SUPFAM" id="SSF53850">
    <property type="entry name" value="Periplasmic binding protein-like II"/>
    <property type="match status" value="1"/>
</dbReference>
<dbReference type="Gene3D" id="3.40.190.10">
    <property type="entry name" value="Periplasmic binding protein-like II"/>
    <property type="match status" value="1"/>
</dbReference>
<dbReference type="PIRSF" id="PIRSF002741">
    <property type="entry name" value="MppA"/>
    <property type="match status" value="1"/>
</dbReference>
<comment type="subcellular location">
    <subcellularLocation>
        <location evidence="1">Cell membrane</location>
        <topology evidence="1">Lipid-anchor</topology>
    </subcellularLocation>
</comment>
<dbReference type="Pfam" id="PF00496">
    <property type="entry name" value="SBP_bac_5"/>
    <property type="match status" value="1"/>
</dbReference>
<proteinExistence type="inferred from homology"/>
<name>A0A5D8QB96_9THEO</name>
<protein>
    <submittedName>
        <fullName evidence="6">Peptide ABC transporter substrate-binding protein</fullName>
    </submittedName>
</protein>
<dbReference type="InterPro" id="IPR039424">
    <property type="entry name" value="SBP_5"/>
</dbReference>
<comment type="caution">
    <text evidence="6">The sequence shown here is derived from an EMBL/GenBank/DDBJ whole genome shotgun (WGS) entry which is preliminary data.</text>
</comment>
<dbReference type="PANTHER" id="PTHR30290:SF10">
    <property type="entry name" value="PERIPLASMIC OLIGOPEPTIDE-BINDING PROTEIN-RELATED"/>
    <property type="match status" value="1"/>
</dbReference>
<dbReference type="Proteomes" id="UP000322976">
    <property type="component" value="Unassembled WGS sequence"/>
</dbReference>
<dbReference type="PROSITE" id="PS01040">
    <property type="entry name" value="SBP_BACTERIAL_5"/>
    <property type="match status" value="1"/>
</dbReference>
<evidence type="ECO:0000313" key="7">
    <source>
        <dbReference type="Proteomes" id="UP000322976"/>
    </source>
</evidence>
<accession>A0A5D8QB96</accession>
<organism evidence="6 7">
    <name type="scientific">Calorimonas adulescens</name>
    <dbReference type="NCBI Taxonomy" id="2606906"/>
    <lineage>
        <taxon>Bacteria</taxon>
        <taxon>Bacillati</taxon>
        <taxon>Bacillota</taxon>
        <taxon>Clostridia</taxon>
        <taxon>Thermoanaerobacterales</taxon>
        <taxon>Thermoanaerobacteraceae</taxon>
        <taxon>Calorimonas</taxon>
    </lineage>
</organism>
<evidence type="ECO:0000313" key="6">
    <source>
        <dbReference type="EMBL" id="TZE81762.1"/>
    </source>
</evidence>
<dbReference type="FunFam" id="3.90.76.10:FF:000001">
    <property type="entry name" value="Oligopeptide ABC transporter substrate-binding protein"/>
    <property type="match status" value="1"/>
</dbReference>
<dbReference type="GO" id="GO:1904680">
    <property type="term" value="F:peptide transmembrane transporter activity"/>
    <property type="evidence" value="ECO:0007669"/>
    <property type="project" value="TreeGrafter"/>
</dbReference>
<keyword evidence="7" id="KW-1185">Reference proteome</keyword>
<dbReference type="InterPro" id="IPR000914">
    <property type="entry name" value="SBP_5_dom"/>
</dbReference>
<feature type="domain" description="Solute-binding protein family 5" evidence="5">
    <location>
        <begin position="69"/>
        <end position="457"/>
    </location>
</feature>
<comment type="similarity">
    <text evidence="2">Belongs to the bacterial solute-binding protein 5 family.</text>
</comment>
<keyword evidence="4" id="KW-0732">Signal</keyword>
<dbReference type="Gene3D" id="3.10.105.10">
    <property type="entry name" value="Dipeptide-binding Protein, Domain 3"/>
    <property type="match status" value="1"/>
</dbReference>
<dbReference type="Gene3D" id="3.90.76.10">
    <property type="entry name" value="Dipeptide-binding Protein, Domain 1"/>
    <property type="match status" value="1"/>
</dbReference>
<dbReference type="InterPro" id="IPR023765">
    <property type="entry name" value="SBP_5_CS"/>
</dbReference>
<evidence type="ECO:0000256" key="4">
    <source>
        <dbReference type="ARBA" id="ARBA00022729"/>
    </source>
</evidence>
<dbReference type="GO" id="GO:0015833">
    <property type="term" value="P:peptide transport"/>
    <property type="evidence" value="ECO:0007669"/>
    <property type="project" value="TreeGrafter"/>
</dbReference>